<organism evidence="2">
    <name type="scientific">Tanacetum cinerariifolium</name>
    <name type="common">Dalmatian daisy</name>
    <name type="synonym">Chrysanthemum cinerariifolium</name>
    <dbReference type="NCBI Taxonomy" id="118510"/>
    <lineage>
        <taxon>Eukaryota</taxon>
        <taxon>Viridiplantae</taxon>
        <taxon>Streptophyta</taxon>
        <taxon>Embryophyta</taxon>
        <taxon>Tracheophyta</taxon>
        <taxon>Spermatophyta</taxon>
        <taxon>Magnoliopsida</taxon>
        <taxon>eudicotyledons</taxon>
        <taxon>Gunneridae</taxon>
        <taxon>Pentapetalae</taxon>
        <taxon>asterids</taxon>
        <taxon>campanulids</taxon>
        <taxon>Asterales</taxon>
        <taxon>Asteraceae</taxon>
        <taxon>Asteroideae</taxon>
        <taxon>Anthemideae</taxon>
        <taxon>Anthemidinae</taxon>
        <taxon>Tanacetum</taxon>
    </lineage>
</organism>
<reference evidence="2" key="1">
    <citation type="journal article" date="2019" name="Sci. Rep.">
        <title>Draft genome of Tanacetum cinerariifolium, the natural source of mosquito coil.</title>
        <authorList>
            <person name="Yamashiro T."/>
            <person name="Shiraishi A."/>
            <person name="Satake H."/>
            <person name="Nakayama K."/>
        </authorList>
    </citation>
    <scope>NUCLEOTIDE SEQUENCE</scope>
</reference>
<feature type="region of interest" description="Disordered" evidence="1">
    <location>
        <begin position="1"/>
        <end position="22"/>
    </location>
</feature>
<name>A0A699VK94_TANCI</name>
<comment type="caution">
    <text evidence="2">The sequence shown here is derived from an EMBL/GenBank/DDBJ whole genome shotgun (WGS) entry which is preliminary data.</text>
</comment>
<dbReference type="EMBL" id="BKCJ011450424">
    <property type="protein sequence ID" value="GFD34763.1"/>
    <property type="molecule type" value="Genomic_DNA"/>
</dbReference>
<feature type="non-terminal residue" evidence="2">
    <location>
        <position position="22"/>
    </location>
</feature>
<evidence type="ECO:0000313" key="2">
    <source>
        <dbReference type="EMBL" id="GFD34763.1"/>
    </source>
</evidence>
<feature type="compositionally biased region" description="Acidic residues" evidence="1">
    <location>
        <begin position="9"/>
        <end position="22"/>
    </location>
</feature>
<dbReference type="AlphaFoldDB" id="A0A699VK94"/>
<protein>
    <submittedName>
        <fullName evidence="2">Uncharacterized protein</fullName>
    </submittedName>
</protein>
<sequence length="22" mass="2246">MIVAQQADDVADEGAADVDVDV</sequence>
<gene>
    <name evidence="2" type="ORF">Tci_906732</name>
</gene>
<evidence type="ECO:0000256" key="1">
    <source>
        <dbReference type="SAM" id="MobiDB-lite"/>
    </source>
</evidence>
<proteinExistence type="predicted"/>
<accession>A0A699VK94</accession>